<proteinExistence type="predicted"/>
<keyword evidence="1" id="KW-0472">Membrane</keyword>
<reference evidence="2 3" key="1">
    <citation type="submission" date="2019-11" db="EMBL/GenBank/DDBJ databases">
        <title>Gracilibacillus salitolerans sp. nov., a moderate halophile isolated from a saline soil in northwest China.</title>
        <authorList>
            <person name="Gan L."/>
        </authorList>
    </citation>
    <scope>NUCLEOTIDE SEQUENCE [LARGE SCALE GENOMIC DNA]</scope>
    <source>
        <strain evidence="2 3">SCU50</strain>
    </source>
</reference>
<evidence type="ECO:0000256" key="1">
    <source>
        <dbReference type="SAM" id="Phobius"/>
    </source>
</evidence>
<organism evidence="2 3">
    <name type="scientific">Gracilibacillus salitolerans</name>
    <dbReference type="NCBI Taxonomy" id="2663022"/>
    <lineage>
        <taxon>Bacteria</taxon>
        <taxon>Bacillati</taxon>
        <taxon>Bacillota</taxon>
        <taxon>Bacilli</taxon>
        <taxon>Bacillales</taxon>
        <taxon>Bacillaceae</taxon>
        <taxon>Gracilibacillus</taxon>
    </lineage>
</organism>
<feature type="transmembrane region" description="Helical" evidence="1">
    <location>
        <begin position="12"/>
        <end position="32"/>
    </location>
</feature>
<keyword evidence="3" id="KW-1185">Reference proteome</keyword>
<dbReference type="EMBL" id="CP045915">
    <property type="protein sequence ID" value="QGH32790.1"/>
    <property type="molecule type" value="Genomic_DNA"/>
</dbReference>
<gene>
    <name evidence="2" type="ORF">GI584_01385</name>
</gene>
<evidence type="ECO:0000313" key="2">
    <source>
        <dbReference type="EMBL" id="QGH32790.1"/>
    </source>
</evidence>
<dbReference type="AlphaFoldDB" id="A0A5Q2TFU2"/>
<dbReference type="KEGG" id="grc:GI584_01385"/>
<keyword evidence="1" id="KW-0812">Transmembrane</keyword>
<protein>
    <submittedName>
        <fullName evidence="2">Uncharacterized protein</fullName>
    </submittedName>
</protein>
<dbReference type="Proteomes" id="UP000339690">
    <property type="component" value="Chromosome"/>
</dbReference>
<accession>A0A5Q2TFU2</accession>
<name>A0A5Q2TFU2_9BACI</name>
<keyword evidence="1" id="KW-1133">Transmembrane helix</keyword>
<sequence>MMKAKKGELKVRYKIGVSILIISLFFNIFLLFQNKELERMADGHANTVYANWYGIVIALSDPAFYSSLSENEESNEIGRFFGASEDLVGILLSKYPELDRDKIGYYTNSSIFTGEITNLEDLRKLIEKHDFTKNNFPSQEQFEKLFEDVNREYDGY</sequence>
<evidence type="ECO:0000313" key="3">
    <source>
        <dbReference type="Proteomes" id="UP000339690"/>
    </source>
</evidence>